<feature type="domain" description="SusD-like N-terminal" evidence="7">
    <location>
        <begin position="19"/>
        <end position="207"/>
    </location>
</feature>
<evidence type="ECO:0000313" key="9">
    <source>
        <dbReference type="Proteomes" id="UP000597338"/>
    </source>
</evidence>
<reference evidence="9" key="1">
    <citation type="journal article" date="2019" name="Int. J. Syst. Evol. Microbiol.">
        <title>The Global Catalogue of Microorganisms (GCM) 10K type strain sequencing project: providing services to taxonomists for standard genome sequencing and annotation.</title>
        <authorList>
            <consortium name="The Broad Institute Genomics Platform"/>
            <consortium name="The Broad Institute Genome Sequencing Center for Infectious Disease"/>
            <person name="Wu L."/>
            <person name="Ma J."/>
        </authorList>
    </citation>
    <scope>NUCLEOTIDE SEQUENCE [LARGE SCALE GENOMIC DNA]</scope>
    <source>
        <strain evidence="9">CGMCC 1.15342</strain>
    </source>
</reference>
<evidence type="ECO:0000256" key="3">
    <source>
        <dbReference type="ARBA" id="ARBA00022729"/>
    </source>
</evidence>
<comment type="similarity">
    <text evidence="2">Belongs to the SusD family.</text>
</comment>
<feature type="domain" description="RagB/SusD" evidence="6">
    <location>
        <begin position="265"/>
        <end position="544"/>
    </location>
</feature>
<keyword evidence="9" id="KW-1185">Reference proteome</keyword>
<keyword evidence="5" id="KW-0998">Cell outer membrane</keyword>
<dbReference type="InterPro" id="IPR011990">
    <property type="entry name" value="TPR-like_helical_dom_sf"/>
</dbReference>
<keyword evidence="3" id="KW-0732">Signal</keyword>
<evidence type="ECO:0000259" key="6">
    <source>
        <dbReference type="Pfam" id="PF07980"/>
    </source>
</evidence>
<sequence length="544" mass="61917">MERTPSDFINEKEVFTNIANAESFLNNAYNDLPDFLTMSGNPPNAYNLGAATDEMAYMHTYVYSAREFNTGSWNPSAFPMQWLWADYYRAIRRINLFLANYDLIPEEVSSGGSSRKRRLLGEAHGLRAFYYFQLFKMWGEIPIVDQPLDPSAEGEIMLERSTIDQVIGFIKSDIDQAVSLLPPRLDNSQFGRMNATIAKALWSRVTLYYASPLFNPQNDISRWAKAADAAKEAIDFALQAGHSLSQGDAGGKKAYERIFLELNNPEVIWAKNLTTQTGTYVNGPEAWDFFSSSLGYGGWYGFGPLQEMVDSYEMINGEIPITGYGNGGVPIVNPASDYDPTQPFLNRDPRFYQSVLYHGALWQGRTINVAPGGLDNNTSDRSRINYFCRKYLDEGHNLFTNTGTSYRRYAIIRLAELYLNYAEAVNETGDQPGETFAAVNLIRQRSDMPALPEGLSQTQLRERIRHERKIELAFESHRFWDVRRWKIAEQVDNGPVRGIAVRSDGTFSYPVFETRLFDKTKHYLFPVPQSEIDKNDRLSQNPGW</sequence>
<comment type="subcellular location">
    <subcellularLocation>
        <location evidence="1">Cell outer membrane</location>
    </subcellularLocation>
</comment>
<evidence type="ECO:0000256" key="5">
    <source>
        <dbReference type="ARBA" id="ARBA00023237"/>
    </source>
</evidence>
<evidence type="ECO:0000256" key="2">
    <source>
        <dbReference type="ARBA" id="ARBA00006275"/>
    </source>
</evidence>
<evidence type="ECO:0000256" key="1">
    <source>
        <dbReference type="ARBA" id="ARBA00004442"/>
    </source>
</evidence>
<comment type="caution">
    <text evidence="8">The sequence shown here is derived from an EMBL/GenBank/DDBJ whole genome shotgun (WGS) entry which is preliminary data.</text>
</comment>
<dbReference type="InterPro" id="IPR012944">
    <property type="entry name" value="SusD_RagB_dom"/>
</dbReference>
<dbReference type="InterPro" id="IPR033985">
    <property type="entry name" value="SusD-like_N"/>
</dbReference>
<proteinExistence type="inferred from homology"/>
<organism evidence="8 9">
    <name type="scientific">Parapedobacter defluvii</name>
    <dbReference type="NCBI Taxonomy" id="2045106"/>
    <lineage>
        <taxon>Bacteria</taxon>
        <taxon>Pseudomonadati</taxon>
        <taxon>Bacteroidota</taxon>
        <taxon>Sphingobacteriia</taxon>
        <taxon>Sphingobacteriales</taxon>
        <taxon>Sphingobacteriaceae</taxon>
        <taxon>Parapedobacter</taxon>
    </lineage>
</organism>
<evidence type="ECO:0000256" key="4">
    <source>
        <dbReference type="ARBA" id="ARBA00023136"/>
    </source>
</evidence>
<evidence type="ECO:0000313" key="8">
    <source>
        <dbReference type="EMBL" id="GGC40206.1"/>
    </source>
</evidence>
<dbReference type="Pfam" id="PF07980">
    <property type="entry name" value="SusD_RagB"/>
    <property type="match status" value="1"/>
</dbReference>
<dbReference type="EMBL" id="BMIK01000015">
    <property type="protein sequence ID" value="GGC40206.1"/>
    <property type="molecule type" value="Genomic_DNA"/>
</dbReference>
<dbReference type="Pfam" id="PF14322">
    <property type="entry name" value="SusD-like_3"/>
    <property type="match status" value="1"/>
</dbReference>
<dbReference type="SUPFAM" id="SSF48452">
    <property type="entry name" value="TPR-like"/>
    <property type="match status" value="1"/>
</dbReference>
<name>A0ABQ1MGL8_9SPHI</name>
<evidence type="ECO:0008006" key="10">
    <source>
        <dbReference type="Google" id="ProtNLM"/>
    </source>
</evidence>
<dbReference type="Gene3D" id="1.25.40.390">
    <property type="match status" value="1"/>
</dbReference>
<protein>
    <recommendedName>
        <fullName evidence="10">RagB/SusD family nutrient uptake outer membrane protein</fullName>
    </recommendedName>
</protein>
<gene>
    <name evidence="8" type="ORF">GCM10011386_35340</name>
</gene>
<keyword evidence="4" id="KW-0472">Membrane</keyword>
<accession>A0ABQ1MGL8</accession>
<evidence type="ECO:0000259" key="7">
    <source>
        <dbReference type="Pfam" id="PF14322"/>
    </source>
</evidence>
<dbReference type="Proteomes" id="UP000597338">
    <property type="component" value="Unassembled WGS sequence"/>
</dbReference>